<dbReference type="EMBL" id="DS545448">
    <property type="protein sequence ID" value="EDQ49170.1"/>
    <property type="molecule type" value="Genomic_DNA"/>
</dbReference>
<feature type="region of interest" description="Disordered" evidence="1">
    <location>
        <begin position="1"/>
        <end position="95"/>
    </location>
</feature>
<dbReference type="AlphaFoldDB" id="A9U583"/>
<evidence type="ECO:0000256" key="1">
    <source>
        <dbReference type="SAM" id="MobiDB-lite"/>
    </source>
</evidence>
<feature type="compositionally biased region" description="Basic and acidic residues" evidence="1">
    <location>
        <begin position="17"/>
        <end position="27"/>
    </location>
</feature>
<proteinExistence type="predicted"/>
<reference evidence="2" key="1">
    <citation type="journal article" date="2008" name="Science">
        <title>The Physcomitrella genome reveals evolutionary insights into the conquest of land by plants.</title>
        <authorList>
            <person name="Rensing S."/>
            <person name="Lang D."/>
            <person name="Zimmer A."/>
            <person name="Terry A."/>
            <person name="Salamov A."/>
            <person name="Shapiro H."/>
            <person name="Nishiyama T."/>
            <person name="Perroud P.-F."/>
            <person name="Lindquist E."/>
            <person name="Kamisugi Y."/>
            <person name="Tanahashi T."/>
            <person name="Sakakibara K."/>
            <person name="Fujita T."/>
            <person name="Oishi K."/>
            <person name="Shin-I T."/>
            <person name="Kuroki Y."/>
            <person name="Toyoda A."/>
            <person name="Suzuki Y."/>
            <person name="Hashimoto A."/>
            <person name="Yamaguchi K."/>
            <person name="Sugano A."/>
            <person name="Kohara Y."/>
            <person name="Fujiyama A."/>
            <person name="Anterola A."/>
            <person name="Aoki S."/>
            <person name="Ashton N."/>
            <person name="Barbazuk W.B."/>
            <person name="Barker E."/>
            <person name="Bennetzen J."/>
            <person name="Bezanilla M."/>
            <person name="Blankenship R."/>
            <person name="Cho S.H."/>
            <person name="Dutcher S."/>
            <person name="Estelle M."/>
            <person name="Fawcett J.A."/>
            <person name="Gundlach H."/>
            <person name="Hanada K."/>
            <person name="Heyl A."/>
            <person name="Hicks K.A."/>
            <person name="Hugh J."/>
            <person name="Lohr M."/>
            <person name="Mayer K."/>
            <person name="Melkozernov A."/>
            <person name="Murata T."/>
            <person name="Nelson D."/>
            <person name="Pils B."/>
            <person name="Prigge M."/>
            <person name="Reiss B."/>
            <person name="Renner T."/>
            <person name="Rombauts S."/>
            <person name="Rushton P."/>
            <person name="Sanderfoot A."/>
            <person name="Schween G."/>
            <person name="Shiu S.-H."/>
            <person name="Stueber K."/>
            <person name="Theodoulou F.L."/>
            <person name="Tu H."/>
            <person name="Van de Peer Y."/>
            <person name="Verrier P.J."/>
            <person name="Waters E."/>
            <person name="Wood A."/>
            <person name="Yang L."/>
            <person name="Cove D."/>
            <person name="Cuming A."/>
            <person name="Hasebe M."/>
            <person name="Lucas S."/>
            <person name="Mishler D.B."/>
            <person name="Reski R."/>
            <person name="Grigoriev I."/>
            <person name="Quatrano R.S."/>
            <person name="Boore J.L."/>
        </authorList>
    </citation>
    <scope>NUCLEOTIDE SEQUENCE [LARGE SCALE GENOMIC DNA]</scope>
</reference>
<organism>
    <name type="scientific">Physcomitrium patens</name>
    <name type="common">Spreading-leaved earth moss</name>
    <name type="synonym">Physcomitrella patens</name>
    <dbReference type="NCBI Taxonomy" id="3218"/>
    <lineage>
        <taxon>Eukaryota</taxon>
        <taxon>Viridiplantae</taxon>
        <taxon>Streptophyta</taxon>
        <taxon>Embryophyta</taxon>
        <taxon>Bryophyta</taxon>
        <taxon>Bryophytina</taxon>
        <taxon>Bryopsida</taxon>
        <taxon>Funariidae</taxon>
        <taxon>Funariales</taxon>
        <taxon>Funariaceae</taxon>
        <taxon>Physcomitrium</taxon>
    </lineage>
</organism>
<evidence type="ECO:0000313" key="2">
    <source>
        <dbReference type="EMBL" id="EDQ49170.1"/>
    </source>
</evidence>
<sequence>MAAAEPGPVGLRRRLHAAREEPQDHRPRQPAQQPADRRGQGQRLRGRTHRQPGPPLGRHPGLCVHRRRHLAQQWRRPGPARDQRAAPHGVGLADPPLCQRRARRLEPGRWRALHGFAVDGHQPGGHALCHPAGCHGSSGRQLPEAPAVRRAAKRCAARQHGGRRRGGRQRLAAQTGQLAVLVFQGLCLDHGGHGHHVAEDGGKGHVGRVTARAKAHEAHGNGCARCIEQIPPVAQVGFHVGMEIGRAQCRIGAVVRAGGDAGGNVQRTAQGDHQVREIAAHAHLLHQGIDGRGGRVAGGRSEGHQLLHPLLYGQHARIAGRQLAEIAEGQLHQPVGLAIAAGVDVRQDLQRDAAHRNLAQRRRILAVVRDADGGRVGQ</sequence>
<gene>
    <name evidence="2" type="ORF">PHYPADRAFT_102498</name>
</gene>
<protein>
    <submittedName>
        <fullName evidence="2">Predicted protein</fullName>
    </submittedName>
</protein>
<accession>A9U583</accession>
<name>A9U583_PHYPA</name>
<feature type="non-terminal residue" evidence="2">
    <location>
        <position position="378"/>
    </location>
</feature>